<dbReference type="EMBL" id="LN885086">
    <property type="protein sequence ID" value="CUQ67223.1"/>
    <property type="molecule type" value="Genomic_DNA"/>
</dbReference>
<keyword evidence="2" id="KW-0547">Nucleotide-binding</keyword>
<evidence type="ECO:0000313" key="6">
    <source>
        <dbReference type="EMBL" id="CUQ67223.1"/>
    </source>
</evidence>
<evidence type="ECO:0000256" key="3">
    <source>
        <dbReference type="ARBA" id="ARBA00023143"/>
    </source>
</evidence>
<dbReference type="RefSeq" id="WP_062485394.1">
    <property type="nucleotide sequence ID" value="NZ_LN885086.1"/>
</dbReference>
<dbReference type="InterPro" id="IPR009926">
    <property type="entry name" value="T3SS_YcgR_PilZN"/>
</dbReference>
<protein>
    <recommendedName>
        <fullName evidence="8">PilZ domain-containing protein</fullName>
    </recommendedName>
</protein>
<evidence type="ECO:0000313" key="7">
    <source>
        <dbReference type="Proteomes" id="UP000066284"/>
    </source>
</evidence>
<dbReference type="Proteomes" id="UP000066284">
    <property type="component" value="Chromosome 1"/>
</dbReference>
<dbReference type="GO" id="GO:0035438">
    <property type="term" value="F:cyclic-di-GMP binding"/>
    <property type="evidence" value="ECO:0007669"/>
    <property type="project" value="InterPro"/>
</dbReference>
<evidence type="ECO:0000259" key="5">
    <source>
        <dbReference type="Pfam" id="PF12945"/>
    </source>
</evidence>
<dbReference type="SUPFAM" id="SSF141371">
    <property type="entry name" value="PilZ domain-like"/>
    <property type="match status" value="2"/>
</dbReference>
<dbReference type="InterPro" id="IPR009875">
    <property type="entry name" value="PilZ_domain"/>
</dbReference>
<dbReference type="Pfam" id="PF07238">
    <property type="entry name" value="PilZ"/>
    <property type="match status" value="1"/>
</dbReference>
<accession>A0A0S4KSA3</accession>
<keyword evidence="1" id="KW-0973">c-di-GMP</keyword>
<name>A0A0S4KSA3_9BACT</name>
<sequence length="240" mass="26601">MNNVSGTVPPSACFLTVGLPVKLSVVMEGRKVVHGSTLLGWKEAAWLICEWPSHLDWVSGLAERTPCTLSYLRDGKLVGCRTEIRGAVATPVPLLFLAYPQQVEEMHLRQHPRVSSNEPVLLSRIGTWSEKGTGMTQADHVGGLVKDLSMGGCRLSLERVPSWMRAGSSVHLEFELPGLGHVTNLTGMVKSIDKGEEGNLIGVEFQFDKMEYIEYRGWGGSVRQAIWRWIRQKSGEPTLY</sequence>
<evidence type="ECO:0000256" key="2">
    <source>
        <dbReference type="ARBA" id="ARBA00022741"/>
    </source>
</evidence>
<reference evidence="7" key="1">
    <citation type="submission" date="2015-09" db="EMBL/GenBank/DDBJ databases">
        <authorList>
            <person name="Daims H."/>
        </authorList>
    </citation>
    <scope>NUCLEOTIDE SEQUENCE [LARGE SCALE GENOMIC DNA]</scope>
</reference>
<dbReference type="OrthoDB" id="9784636at2"/>
<feature type="domain" description="PilZ" evidence="4">
    <location>
        <begin position="109"/>
        <end position="206"/>
    </location>
</feature>
<dbReference type="STRING" id="1715989.NITINOP_2251"/>
<dbReference type="Gene3D" id="2.30.110.10">
    <property type="entry name" value="Electron Transport, Fmn-binding Protein, Chain A"/>
    <property type="match status" value="1"/>
</dbReference>
<dbReference type="Gene3D" id="2.40.10.220">
    <property type="entry name" value="predicted glycosyltransferase like domains"/>
    <property type="match status" value="1"/>
</dbReference>
<gene>
    <name evidence="6" type="ORF">NITINOP_2251</name>
</gene>
<dbReference type="InterPro" id="IPR012349">
    <property type="entry name" value="Split_barrel_FMN-bd"/>
</dbReference>
<dbReference type="KEGG" id="nio:NITINOP_2251"/>
<evidence type="ECO:0000256" key="1">
    <source>
        <dbReference type="ARBA" id="ARBA00022636"/>
    </source>
</evidence>
<proteinExistence type="predicted"/>
<keyword evidence="7" id="KW-1185">Reference proteome</keyword>
<dbReference type="AlphaFoldDB" id="A0A0S4KSA3"/>
<organism evidence="6 7">
    <name type="scientific">Candidatus Nitrospira inopinata</name>
    <dbReference type="NCBI Taxonomy" id="1715989"/>
    <lineage>
        <taxon>Bacteria</taxon>
        <taxon>Pseudomonadati</taxon>
        <taxon>Nitrospirota</taxon>
        <taxon>Nitrospiria</taxon>
        <taxon>Nitrospirales</taxon>
        <taxon>Nitrospiraceae</taxon>
        <taxon>Nitrospira</taxon>
    </lineage>
</organism>
<keyword evidence="3" id="KW-0975">Bacterial flagellum</keyword>
<dbReference type="Pfam" id="PF12945">
    <property type="entry name" value="PilZNR"/>
    <property type="match status" value="1"/>
</dbReference>
<evidence type="ECO:0008006" key="8">
    <source>
        <dbReference type="Google" id="ProtNLM"/>
    </source>
</evidence>
<evidence type="ECO:0000259" key="4">
    <source>
        <dbReference type="Pfam" id="PF07238"/>
    </source>
</evidence>
<feature type="domain" description="Type III secretion system flagellar brake protein YcgR PilZN" evidence="5">
    <location>
        <begin position="17"/>
        <end position="100"/>
    </location>
</feature>